<organism evidence="1 2">
    <name type="scientific">Aureimonas phyllosphaerae</name>
    <dbReference type="NCBI Taxonomy" id="1166078"/>
    <lineage>
        <taxon>Bacteria</taxon>
        <taxon>Pseudomonadati</taxon>
        <taxon>Pseudomonadota</taxon>
        <taxon>Alphaproteobacteria</taxon>
        <taxon>Hyphomicrobiales</taxon>
        <taxon>Aurantimonadaceae</taxon>
        <taxon>Aureimonas</taxon>
    </lineage>
</organism>
<comment type="caution">
    <text evidence="1">The sequence shown here is derived from an EMBL/GenBank/DDBJ whole genome shotgun (WGS) entry which is preliminary data.</text>
</comment>
<protein>
    <recommendedName>
        <fullName evidence="3">Coenzyme PQQ synthesis protein A</fullName>
    </recommendedName>
</protein>
<name>A0A7W6FX17_9HYPH</name>
<reference evidence="1 2" key="1">
    <citation type="submission" date="2020-08" db="EMBL/GenBank/DDBJ databases">
        <title>Genomic Encyclopedia of Type Strains, Phase IV (KMG-IV): sequencing the most valuable type-strain genomes for metagenomic binning, comparative biology and taxonomic classification.</title>
        <authorList>
            <person name="Goeker M."/>
        </authorList>
    </citation>
    <scope>NUCLEOTIDE SEQUENCE [LARGE SCALE GENOMIC DNA]</scope>
    <source>
        <strain evidence="1 2">DSM 25024</strain>
    </source>
</reference>
<dbReference type="AlphaFoldDB" id="A0A7W6FX17"/>
<sequence length="35" mass="4016">MTKSWKKPEMCQVAAGFEITRYAEAEIAVRKDAKK</sequence>
<evidence type="ECO:0000313" key="2">
    <source>
        <dbReference type="Proteomes" id="UP000531216"/>
    </source>
</evidence>
<proteinExistence type="predicted"/>
<accession>A0A7W6FX17</accession>
<evidence type="ECO:0000313" key="1">
    <source>
        <dbReference type="EMBL" id="MBB3937622.1"/>
    </source>
</evidence>
<evidence type="ECO:0008006" key="3">
    <source>
        <dbReference type="Google" id="ProtNLM"/>
    </source>
</evidence>
<keyword evidence="2" id="KW-1185">Reference proteome</keyword>
<dbReference type="EMBL" id="JACIDO010000010">
    <property type="protein sequence ID" value="MBB3937622.1"/>
    <property type="molecule type" value="Genomic_DNA"/>
</dbReference>
<gene>
    <name evidence="1" type="ORF">GGR05_003789</name>
</gene>
<dbReference type="Proteomes" id="UP000531216">
    <property type="component" value="Unassembled WGS sequence"/>
</dbReference>